<evidence type="ECO:0000313" key="2">
    <source>
        <dbReference type="EMBL" id="KAJ8973566.1"/>
    </source>
</evidence>
<accession>A0ABQ9J608</accession>
<name>A0ABQ9J608_9CUCU</name>
<dbReference type="EMBL" id="JAPWTJ010001150">
    <property type="protein sequence ID" value="KAJ8973566.1"/>
    <property type="molecule type" value="Genomic_DNA"/>
</dbReference>
<gene>
    <name evidence="2" type="ORF">NQ317_009591</name>
</gene>
<protein>
    <submittedName>
        <fullName evidence="2">Uncharacterized protein</fullName>
    </submittedName>
</protein>
<feature type="region of interest" description="Disordered" evidence="1">
    <location>
        <begin position="72"/>
        <end position="117"/>
    </location>
</feature>
<evidence type="ECO:0000313" key="3">
    <source>
        <dbReference type="Proteomes" id="UP001162164"/>
    </source>
</evidence>
<comment type="caution">
    <text evidence="2">The sequence shown here is derived from an EMBL/GenBank/DDBJ whole genome shotgun (WGS) entry which is preliminary data.</text>
</comment>
<reference evidence="2" key="1">
    <citation type="journal article" date="2023" name="Insect Mol. Biol.">
        <title>Genome sequencing provides insights into the evolution of gene families encoding plant cell wall-degrading enzymes in longhorned beetles.</title>
        <authorList>
            <person name="Shin N.R."/>
            <person name="Okamura Y."/>
            <person name="Kirsch R."/>
            <person name="Pauchet Y."/>
        </authorList>
    </citation>
    <scope>NUCLEOTIDE SEQUENCE</scope>
    <source>
        <strain evidence="2">MMC_N1</strain>
    </source>
</reference>
<keyword evidence="3" id="KW-1185">Reference proteome</keyword>
<evidence type="ECO:0000256" key="1">
    <source>
        <dbReference type="SAM" id="MobiDB-lite"/>
    </source>
</evidence>
<proteinExistence type="predicted"/>
<feature type="region of interest" description="Disordered" evidence="1">
    <location>
        <begin position="28"/>
        <end position="48"/>
    </location>
</feature>
<dbReference type="Proteomes" id="UP001162164">
    <property type="component" value="Unassembled WGS sequence"/>
</dbReference>
<organism evidence="2 3">
    <name type="scientific">Molorchus minor</name>
    <dbReference type="NCBI Taxonomy" id="1323400"/>
    <lineage>
        <taxon>Eukaryota</taxon>
        <taxon>Metazoa</taxon>
        <taxon>Ecdysozoa</taxon>
        <taxon>Arthropoda</taxon>
        <taxon>Hexapoda</taxon>
        <taxon>Insecta</taxon>
        <taxon>Pterygota</taxon>
        <taxon>Neoptera</taxon>
        <taxon>Endopterygota</taxon>
        <taxon>Coleoptera</taxon>
        <taxon>Polyphaga</taxon>
        <taxon>Cucujiformia</taxon>
        <taxon>Chrysomeloidea</taxon>
        <taxon>Cerambycidae</taxon>
        <taxon>Lamiinae</taxon>
        <taxon>Monochamini</taxon>
        <taxon>Molorchus</taxon>
    </lineage>
</organism>
<sequence length="117" mass="13445">MPVLRQFMWKTIFAILGIGKKPTEDVISESEKDEISTIPTYKPTPKSELANIHNKSHIPISYVPDLAFRRDRKSRTPPKFDKPIYKPTPLSILSSANKRGDSISEENEEHTERLLKK</sequence>